<reference evidence="3" key="1">
    <citation type="submission" date="2025-08" db="UniProtKB">
        <authorList>
            <consortium name="RefSeq"/>
        </authorList>
    </citation>
    <scope>IDENTIFICATION</scope>
</reference>
<proteinExistence type="predicted"/>
<keyword evidence="2" id="KW-1185">Reference proteome</keyword>
<organism evidence="2 3">
    <name type="scientific">Microcaecilia unicolor</name>
    <dbReference type="NCBI Taxonomy" id="1415580"/>
    <lineage>
        <taxon>Eukaryota</taxon>
        <taxon>Metazoa</taxon>
        <taxon>Chordata</taxon>
        <taxon>Craniata</taxon>
        <taxon>Vertebrata</taxon>
        <taxon>Euteleostomi</taxon>
        <taxon>Amphibia</taxon>
        <taxon>Gymnophiona</taxon>
        <taxon>Siphonopidae</taxon>
        <taxon>Microcaecilia</taxon>
    </lineage>
</organism>
<dbReference type="PANTHER" id="PTHR34927">
    <property type="entry name" value="IQ DOMAIN-CONTAINING PROTEIN K"/>
    <property type="match status" value="1"/>
</dbReference>
<name>A0A6P7YQ22_9AMPH</name>
<dbReference type="GeneID" id="115475332"/>
<feature type="region of interest" description="Disordered" evidence="1">
    <location>
        <begin position="223"/>
        <end position="249"/>
    </location>
</feature>
<dbReference type="Pfam" id="PF00612">
    <property type="entry name" value="IQ"/>
    <property type="match status" value="1"/>
</dbReference>
<dbReference type="Proteomes" id="UP000515156">
    <property type="component" value="Chromosome 8"/>
</dbReference>
<dbReference type="KEGG" id="muo:115475332"/>
<dbReference type="AlphaFoldDB" id="A0A6P7YQ22"/>
<sequence>MARESTAQGQGSKSLWEQICKEYEEELLTSPKVVQPVSRFAGRIPQVKETDELHPEQSWLSDSNIPSENVVLPDRNTCYPREYLEAYIFPFLLPALAEMLHEAEREKCFERKRTKFIACDFLTEWLYNFNPKRKNEAFVDFPNIPFVTDRLKEHPRPPIPLSLVITEEEAALIIQSFWRGYRVRCSKEIQELRQWQKQLREVKHINLKVLKFWDTQEAKVRRKYKKQSSKSSASRPSSIVLPANPQNQF</sequence>
<dbReference type="RefSeq" id="XP_030066816.1">
    <property type="nucleotide sequence ID" value="XM_030210956.1"/>
</dbReference>
<evidence type="ECO:0000256" key="1">
    <source>
        <dbReference type="SAM" id="MobiDB-lite"/>
    </source>
</evidence>
<gene>
    <name evidence="3" type="primary">IQCK</name>
</gene>
<dbReference type="InterPro" id="IPR043408">
    <property type="entry name" value="IQCK"/>
</dbReference>
<feature type="compositionally biased region" description="Low complexity" evidence="1">
    <location>
        <begin position="229"/>
        <end position="238"/>
    </location>
</feature>
<dbReference type="FunCoup" id="A0A6P7YQ22">
    <property type="interactions" value="279"/>
</dbReference>
<accession>A0A6P7YQ22</accession>
<dbReference type="Gene3D" id="1.20.5.190">
    <property type="match status" value="1"/>
</dbReference>
<evidence type="ECO:0000313" key="2">
    <source>
        <dbReference type="Proteomes" id="UP000515156"/>
    </source>
</evidence>
<dbReference type="InterPro" id="IPR000048">
    <property type="entry name" value="IQ_motif_EF-hand-BS"/>
</dbReference>
<dbReference type="CDD" id="cd22969">
    <property type="entry name" value="DD_IQCK"/>
    <property type="match status" value="1"/>
</dbReference>
<dbReference type="InParanoid" id="A0A6P7YQ22"/>
<dbReference type="OrthoDB" id="2155538at2759"/>
<evidence type="ECO:0000313" key="3">
    <source>
        <dbReference type="RefSeq" id="XP_030066816.1"/>
    </source>
</evidence>
<dbReference type="PANTHER" id="PTHR34927:SF1">
    <property type="entry name" value="IQ DOMAIN-CONTAINING PROTEIN K"/>
    <property type="match status" value="1"/>
</dbReference>
<dbReference type="PROSITE" id="PS50096">
    <property type="entry name" value="IQ"/>
    <property type="match status" value="1"/>
</dbReference>
<protein>
    <submittedName>
        <fullName evidence="3">IQ domain-containing protein K</fullName>
    </submittedName>
</protein>
<dbReference type="CTD" id="124152"/>